<keyword evidence="3" id="KW-1185">Reference proteome</keyword>
<accession>A0AAN9R2Z2</accession>
<comment type="caution">
    <text evidence="2">The sequence shown here is derived from an EMBL/GenBank/DDBJ whole genome shotgun (WGS) entry which is preliminary data.</text>
</comment>
<evidence type="ECO:0000313" key="2">
    <source>
        <dbReference type="EMBL" id="KAK7356931.1"/>
    </source>
</evidence>
<protein>
    <recommendedName>
        <fullName evidence="1">60S ribosomal export protein NMD3 OB-fold domain-containing protein</fullName>
    </recommendedName>
</protein>
<dbReference type="EMBL" id="JAYMYR010000006">
    <property type="protein sequence ID" value="KAK7356931.1"/>
    <property type="molecule type" value="Genomic_DNA"/>
</dbReference>
<sequence length="68" mass="7650">MRILGNQLKGGVDVICGEPPWQDFGKNNTILSIKTHLDHLLNPGDYALGSYEEKDQKKRGKPSSWKLI</sequence>
<dbReference type="AlphaFoldDB" id="A0AAN9R2Z2"/>
<dbReference type="Pfam" id="PF21192">
    <property type="entry name" value="OB_NMD3"/>
    <property type="match status" value="1"/>
</dbReference>
<gene>
    <name evidence="2" type="ORF">VNO80_16211</name>
</gene>
<name>A0AAN9R2Z2_PHACN</name>
<organism evidence="2 3">
    <name type="scientific">Phaseolus coccineus</name>
    <name type="common">Scarlet runner bean</name>
    <name type="synonym">Phaseolus multiflorus</name>
    <dbReference type="NCBI Taxonomy" id="3886"/>
    <lineage>
        <taxon>Eukaryota</taxon>
        <taxon>Viridiplantae</taxon>
        <taxon>Streptophyta</taxon>
        <taxon>Embryophyta</taxon>
        <taxon>Tracheophyta</taxon>
        <taxon>Spermatophyta</taxon>
        <taxon>Magnoliopsida</taxon>
        <taxon>eudicotyledons</taxon>
        <taxon>Gunneridae</taxon>
        <taxon>Pentapetalae</taxon>
        <taxon>rosids</taxon>
        <taxon>fabids</taxon>
        <taxon>Fabales</taxon>
        <taxon>Fabaceae</taxon>
        <taxon>Papilionoideae</taxon>
        <taxon>50 kb inversion clade</taxon>
        <taxon>NPAAA clade</taxon>
        <taxon>indigoferoid/millettioid clade</taxon>
        <taxon>Phaseoleae</taxon>
        <taxon>Phaseolus</taxon>
    </lineage>
</organism>
<evidence type="ECO:0000313" key="3">
    <source>
        <dbReference type="Proteomes" id="UP001374584"/>
    </source>
</evidence>
<evidence type="ECO:0000259" key="1">
    <source>
        <dbReference type="Pfam" id="PF21192"/>
    </source>
</evidence>
<proteinExistence type="predicted"/>
<dbReference type="InterPro" id="IPR048898">
    <property type="entry name" value="OB_NMD3"/>
</dbReference>
<reference evidence="2 3" key="1">
    <citation type="submission" date="2024-01" db="EMBL/GenBank/DDBJ databases">
        <title>The genomes of 5 underutilized Papilionoideae crops provide insights into root nodulation and disease resistanc.</title>
        <authorList>
            <person name="Jiang F."/>
        </authorList>
    </citation>
    <scope>NUCLEOTIDE SEQUENCE [LARGE SCALE GENOMIC DNA]</scope>
    <source>
        <strain evidence="2">JINMINGXINNONG_FW02</strain>
        <tissue evidence="2">Leaves</tissue>
    </source>
</reference>
<feature type="domain" description="60S ribosomal export protein NMD3 OB-fold" evidence="1">
    <location>
        <begin position="22"/>
        <end position="50"/>
    </location>
</feature>
<dbReference type="Proteomes" id="UP001374584">
    <property type="component" value="Unassembled WGS sequence"/>
</dbReference>